<proteinExistence type="predicted"/>
<feature type="coiled-coil region" evidence="1">
    <location>
        <begin position="89"/>
        <end position="133"/>
    </location>
</feature>
<dbReference type="GeneID" id="81621165"/>
<dbReference type="RefSeq" id="XP_056792947.1">
    <property type="nucleotide sequence ID" value="XM_056930916.1"/>
</dbReference>
<evidence type="ECO:0000256" key="2">
    <source>
        <dbReference type="SAM" id="MobiDB-lite"/>
    </source>
</evidence>
<reference evidence="3" key="2">
    <citation type="journal article" date="2023" name="IMA Fungus">
        <title>Comparative genomic study of the Penicillium genus elucidates a diverse pangenome and 15 lateral gene transfer events.</title>
        <authorList>
            <person name="Petersen C."/>
            <person name="Sorensen T."/>
            <person name="Nielsen M.R."/>
            <person name="Sondergaard T.E."/>
            <person name="Sorensen J.L."/>
            <person name="Fitzpatrick D.A."/>
            <person name="Frisvad J.C."/>
            <person name="Nielsen K.L."/>
        </authorList>
    </citation>
    <scope>NUCLEOTIDE SEQUENCE</scope>
    <source>
        <strain evidence="3">IBT 30728</strain>
    </source>
</reference>
<feature type="compositionally biased region" description="Basic and acidic residues" evidence="2">
    <location>
        <begin position="10"/>
        <end position="19"/>
    </location>
</feature>
<evidence type="ECO:0000313" key="3">
    <source>
        <dbReference type="EMBL" id="KAJ5492567.1"/>
    </source>
</evidence>
<dbReference type="AlphaFoldDB" id="A0A9W9XGH6"/>
<keyword evidence="4" id="KW-1185">Reference proteome</keyword>
<dbReference type="Proteomes" id="UP001148312">
    <property type="component" value="Unassembled WGS sequence"/>
</dbReference>
<accession>A0A9W9XGH6</accession>
<comment type="caution">
    <text evidence="3">The sequence shown here is derived from an EMBL/GenBank/DDBJ whole genome shotgun (WGS) entry which is preliminary data.</text>
</comment>
<reference evidence="3" key="1">
    <citation type="submission" date="2022-12" db="EMBL/GenBank/DDBJ databases">
        <authorList>
            <person name="Petersen C."/>
        </authorList>
    </citation>
    <scope>NUCLEOTIDE SEQUENCE</scope>
    <source>
        <strain evidence="3">IBT 30728</strain>
    </source>
</reference>
<keyword evidence="1" id="KW-0175">Coiled coil</keyword>
<name>A0A9W9XGH6_9EURO</name>
<dbReference type="EMBL" id="JAPWDQ010000002">
    <property type="protein sequence ID" value="KAJ5492567.1"/>
    <property type="molecule type" value="Genomic_DNA"/>
</dbReference>
<protein>
    <submittedName>
        <fullName evidence="3">Uncharacterized protein</fullName>
    </submittedName>
</protein>
<organism evidence="3 4">
    <name type="scientific">Penicillium diatomitis</name>
    <dbReference type="NCBI Taxonomy" id="2819901"/>
    <lineage>
        <taxon>Eukaryota</taxon>
        <taxon>Fungi</taxon>
        <taxon>Dikarya</taxon>
        <taxon>Ascomycota</taxon>
        <taxon>Pezizomycotina</taxon>
        <taxon>Eurotiomycetes</taxon>
        <taxon>Eurotiomycetidae</taxon>
        <taxon>Eurotiales</taxon>
        <taxon>Aspergillaceae</taxon>
        <taxon>Penicillium</taxon>
    </lineage>
</organism>
<evidence type="ECO:0000256" key="1">
    <source>
        <dbReference type="SAM" id="Coils"/>
    </source>
</evidence>
<gene>
    <name evidence="3" type="ORF">N7539_001313</name>
</gene>
<sequence length="237" mass="27575">MTKRSMQFESPERAAKRPSPETWSVPARMVQSAPAIPTSKLILFAGQTEPARHQNPVRAAKKAMIIQAASMKLYAAEDVVANERGIEFFREMKETKKELREMREMMESQKNFNKRVEEDIIRLQKRFLQERRRIISTFVRDSKFPQNQVERRMVLNAPENKELKASMELIRELNQKTHGGNIHEDARMALAFFEPSNEEYKAIETLYQMTPQEITLLGKHEDPFKGLCQNPPLTRNG</sequence>
<feature type="region of interest" description="Disordered" evidence="2">
    <location>
        <begin position="1"/>
        <end position="25"/>
    </location>
</feature>
<evidence type="ECO:0000313" key="4">
    <source>
        <dbReference type="Proteomes" id="UP001148312"/>
    </source>
</evidence>